<proteinExistence type="predicted"/>
<evidence type="ECO:0000256" key="2">
    <source>
        <dbReference type="ARBA" id="ARBA00019230"/>
    </source>
</evidence>
<dbReference type="Proteomes" id="UP001352852">
    <property type="component" value="Unassembled WGS sequence"/>
</dbReference>
<evidence type="ECO:0000313" key="5">
    <source>
        <dbReference type="Proteomes" id="UP001352852"/>
    </source>
</evidence>
<evidence type="ECO:0000256" key="1">
    <source>
        <dbReference type="ARBA" id="ARBA00003056"/>
    </source>
</evidence>
<gene>
    <name evidence="4" type="primary">GGNBP2_1</name>
    <name evidence="4" type="ORF">CHARACLAT_032742</name>
</gene>
<dbReference type="EMBL" id="JAHUTJ010038878">
    <property type="protein sequence ID" value="MED6279264.1"/>
    <property type="molecule type" value="Genomic_DNA"/>
</dbReference>
<reference evidence="4 5" key="1">
    <citation type="submission" date="2021-06" db="EMBL/GenBank/DDBJ databases">
        <authorList>
            <person name="Palmer J.M."/>
        </authorList>
    </citation>
    <scope>NUCLEOTIDE SEQUENCE [LARGE SCALE GENOMIC DNA]</scope>
    <source>
        <strain evidence="4 5">CL_MEX2019</strain>
        <tissue evidence="4">Muscle</tissue>
    </source>
</reference>
<protein>
    <recommendedName>
        <fullName evidence="2">Gametogenetin-binding protein 2</fullName>
    </recommendedName>
    <alternativeName>
        <fullName evidence="3">Protein ZNF403</fullName>
    </alternativeName>
</protein>
<evidence type="ECO:0000256" key="3">
    <source>
        <dbReference type="ARBA" id="ARBA00031743"/>
    </source>
</evidence>
<keyword evidence="5" id="KW-1185">Reference proteome</keyword>
<dbReference type="PANTHER" id="PTHR13601">
    <property type="entry name" value="GAMETOGENETIN-BINDING PROTEIN 2"/>
    <property type="match status" value="1"/>
</dbReference>
<comment type="function">
    <text evidence="1">May be involved in spermatogenesis.</text>
</comment>
<organism evidence="4 5">
    <name type="scientific">Characodon lateralis</name>
    <dbReference type="NCBI Taxonomy" id="208331"/>
    <lineage>
        <taxon>Eukaryota</taxon>
        <taxon>Metazoa</taxon>
        <taxon>Chordata</taxon>
        <taxon>Craniata</taxon>
        <taxon>Vertebrata</taxon>
        <taxon>Euteleostomi</taxon>
        <taxon>Actinopterygii</taxon>
        <taxon>Neopterygii</taxon>
        <taxon>Teleostei</taxon>
        <taxon>Neoteleostei</taxon>
        <taxon>Acanthomorphata</taxon>
        <taxon>Ovalentaria</taxon>
        <taxon>Atherinomorphae</taxon>
        <taxon>Cyprinodontiformes</taxon>
        <taxon>Goodeidae</taxon>
        <taxon>Characodon</taxon>
    </lineage>
</organism>
<accession>A0ABU7E048</accession>
<name>A0ABU7E048_9TELE</name>
<sequence length="143" mass="16352">MARLVAVCREGEEDYPFLARQIPLYIDDTLTMVMEFPDSVMDVEGHEINPAHWKQFSEYYAKLKQQDLNIALMVTSREVYSALSQLVPCVGCRRSVEHLFSHSVERGNPALEPLIVKPKGMLTLTKACLADMKKLYTLFYIHG</sequence>
<dbReference type="InterPro" id="IPR026073">
    <property type="entry name" value="GGNBP2"/>
</dbReference>
<comment type="caution">
    <text evidence="4">The sequence shown here is derived from an EMBL/GenBank/DDBJ whole genome shotgun (WGS) entry which is preliminary data.</text>
</comment>
<evidence type="ECO:0000313" key="4">
    <source>
        <dbReference type="EMBL" id="MED6279264.1"/>
    </source>
</evidence>
<dbReference type="PANTHER" id="PTHR13601:SF2">
    <property type="entry name" value="GAMETOGENETIN-BINDING PROTEIN 2"/>
    <property type="match status" value="1"/>
</dbReference>